<dbReference type="SUPFAM" id="SSF142019">
    <property type="entry name" value="Nqo1 FMN-binding domain-like"/>
    <property type="match status" value="1"/>
</dbReference>
<dbReference type="EMBL" id="LAZR01042491">
    <property type="protein sequence ID" value="KKL09416.1"/>
    <property type="molecule type" value="Genomic_DNA"/>
</dbReference>
<dbReference type="InterPro" id="IPR037207">
    <property type="entry name" value="Nuop51_4Fe4S-bd_sf"/>
</dbReference>
<evidence type="ECO:0000256" key="1">
    <source>
        <dbReference type="ARBA" id="ARBA00007523"/>
    </source>
</evidence>
<accession>A0A0F9CUR1</accession>
<evidence type="ECO:0000256" key="5">
    <source>
        <dbReference type="ARBA" id="ARBA00023014"/>
    </source>
</evidence>
<protein>
    <recommendedName>
        <fullName evidence="6">NADH-ubiquinone oxidoreductase 51kDa subunit iron-sulphur binding domain-containing protein</fullName>
    </recommendedName>
</protein>
<comment type="caution">
    <text evidence="7">The sequence shown here is derived from an EMBL/GenBank/DDBJ whole genome shotgun (WGS) entry which is preliminary data.</text>
</comment>
<dbReference type="GO" id="GO:0046872">
    <property type="term" value="F:metal ion binding"/>
    <property type="evidence" value="ECO:0007669"/>
    <property type="project" value="UniProtKB-KW"/>
</dbReference>
<dbReference type="GO" id="GO:0051539">
    <property type="term" value="F:4 iron, 4 sulfur cluster binding"/>
    <property type="evidence" value="ECO:0007669"/>
    <property type="project" value="UniProtKB-KW"/>
</dbReference>
<organism evidence="7">
    <name type="scientific">marine sediment metagenome</name>
    <dbReference type="NCBI Taxonomy" id="412755"/>
    <lineage>
        <taxon>unclassified sequences</taxon>
        <taxon>metagenomes</taxon>
        <taxon>ecological metagenomes</taxon>
    </lineage>
</organism>
<gene>
    <name evidence="7" type="ORF">LCGC14_2566080</name>
</gene>
<dbReference type="PANTHER" id="PTHR43578:SF3">
    <property type="entry name" value="NADH-QUINONE OXIDOREDUCTASE SUBUNIT F"/>
    <property type="match status" value="1"/>
</dbReference>
<feature type="non-terminal residue" evidence="7">
    <location>
        <position position="1"/>
    </location>
</feature>
<evidence type="ECO:0000259" key="6">
    <source>
        <dbReference type="SMART" id="SM00928"/>
    </source>
</evidence>
<dbReference type="SMART" id="SM00928">
    <property type="entry name" value="NADH_4Fe-4S"/>
    <property type="match status" value="1"/>
</dbReference>
<dbReference type="SUPFAM" id="SSF142984">
    <property type="entry name" value="Nqo1 middle domain-like"/>
    <property type="match status" value="1"/>
</dbReference>
<proteinExistence type="inferred from homology"/>
<dbReference type="InterPro" id="IPR011538">
    <property type="entry name" value="Nuo51_FMN-bd"/>
</dbReference>
<feature type="domain" description="NADH-ubiquinone oxidoreductase 51kDa subunit iron-sulphur binding" evidence="6">
    <location>
        <begin position="368"/>
        <end position="413"/>
    </location>
</feature>
<evidence type="ECO:0000256" key="2">
    <source>
        <dbReference type="ARBA" id="ARBA00022485"/>
    </source>
</evidence>
<dbReference type="Gene3D" id="1.20.1440.230">
    <property type="entry name" value="NADH-ubiquinone oxidoreductase 51kDa subunit, iron-sulphur binding domain"/>
    <property type="match status" value="1"/>
</dbReference>
<dbReference type="Gene3D" id="6.10.250.1450">
    <property type="match status" value="1"/>
</dbReference>
<reference evidence="7" key="1">
    <citation type="journal article" date="2015" name="Nature">
        <title>Complex archaea that bridge the gap between prokaryotes and eukaryotes.</title>
        <authorList>
            <person name="Spang A."/>
            <person name="Saw J.H."/>
            <person name="Jorgensen S.L."/>
            <person name="Zaremba-Niedzwiedzka K."/>
            <person name="Martijn J."/>
            <person name="Lind A.E."/>
            <person name="van Eijk R."/>
            <person name="Schleper C."/>
            <person name="Guy L."/>
            <person name="Ettema T.J."/>
        </authorList>
    </citation>
    <scope>NUCLEOTIDE SEQUENCE</scope>
</reference>
<keyword evidence="4" id="KW-0408">Iron</keyword>
<keyword evidence="3" id="KW-0479">Metal-binding</keyword>
<sequence length="476" mass="51258">IEQAVAAQPGTADGVAGELALAVLADEPLDGVPPLRSLEFFRHQVRRLMANCGVIDPDNIDHYIARGGYEGLAKALGMTDEQVISEVMESGLWGRGGAAFSTGRKWDFLRGAKVTPKYMICNADEGDPGSFVNRNLMESDPHLIVEGMAIGGYATGASYGYIYIRDEYPLPVERMEKAVQQARERGLLGDSVLGSGFAFDLAVIRGAGSYVCGEETGLIASIEDARGMPKIRPPFPAQAGVFDKPSNVNNVESYANVPLILREGAAWYASVGSEKHKGTKMFSLSGQVQRVGILEVPLGTAMSDVVMGAGGGPPEGRALKAVQPGGPLSGIVPASDVGIALEPEPFKERGMFMGSGGLVVLDDSNCVVDLAIYFEWFAEDESCGRCTTCFAGTRRLLEILKRISSGRGRSSDPEIMRLLADTMRYANCVHGQAAPTVVMTMFSFFEEELNEHLYNKRCPAKVCRGMVRYEVVHHSD</sequence>
<evidence type="ECO:0000256" key="3">
    <source>
        <dbReference type="ARBA" id="ARBA00022723"/>
    </source>
</evidence>
<dbReference type="PANTHER" id="PTHR43578">
    <property type="entry name" value="NADH-QUINONE OXIDOREDUCTASE SUBUNIT F"/>
    <property type="match status" value="1"/>
</dbReference>
<evidence type="ECO:0000313" key="7">
    <source>
        <dbReference type="EMBL" id="KKL09416.1"/>
    </source>
</evidence>
<feature type="non-terminal residue" evidence="7">
    <location>
        <position position="476"/>
    </location>
</feature>
<keyword evidence="5" id="KW-0411">Iron-sulfur</keyword>
<name>A0A0F9CUR1_9ZZZZ</name>
<dbReference type="Gene3D" id="3.40.50.11540">
    <property type="entry name" value="NADH-ubiquinone oxidoreductase 51kDa subunit"/>
    <property type="match status" value="1"/>
</dbReference>
<dbReference type="AlphaFoldDB" id="A0A0F9CUR1"/>
<dbReference type="FunFam" id="3.40.50.11540:FF:000001">
    <property type="entry name" value="NADH dehydrogenase [ubiquinone] flavoprotein 1, mitochondrial"/>
    <property type="match status" value="1"/>
</dbReference>
<dbReference type="Pfam" id="PF01512">
    <property type="entry name" value="Complex1_51K"/>
    <property type="match status" value="1"/>
</dbReference>
<evidence type="ECO:0000256" key="4">
    <source>
        <dbReference type="ARBA" id="ARBA00023004"/>
    </source>
</evidence>
<comment type="similarity">
    <text evidence="1">Belongs to the complex I 51 kDa subunit family.</text>
</comment>
<dbReference type="InterPro" id="IPR019575">
    <property type="entry name" value="Nuop51_4Fe4S-bd"/>
</dbReference>
<dbReference type="Pfam" id="PF10589">
    <property type="entry name" value="NADH_4Fe-4S"/>
    <property type="match status" value="1"/>
</dbReference>
<keyword evidence="2" id="KW-0004">4Fe-4S</keyword>
<dbReference type="SUPFAM" id="SSF140490">
    <property type="entry name" value="Nqo1C-terminal domain-like"/>
    <property type="match status" value="1"/>
</dbReference>
<dbReference type="Gene3D" id="3.10.20.600">
    <property type="match status" value="1"/>
</dbReference>
<dbReference type="InterPro" id="IPR037225">
    <property type="entry name" value="Nuo51_FMN-bd_sf"/>
</dbReference>